<name>A0A553NFB3_TIGCA</name>
<comment type="caution">
    <text evidence="1">The sequence shown here is derived from an EMBL/GenBank/DDBJ whole genome shotgun (WGS) entry which is preliminary data.</text>
</comment>
<dbReference type="AlphaFoldDB" id="A0A553NFB3"/>
<sequence>MHSNARNVPDIERAKSFVVKKTSTTSHSDFPKSMFDLGRSSSFVIARQNPTMDFSSPKASPSNVDSVNSKATNVEDVIRQLQKVNSQKPKFKMKEETKLFLKLHTIHQKAIFIDGLLKELQSLTDSCREVSSDCNDNISEEFSVTEKAFVKTVLDIETEVRILKRLVLFLCRHKCLEKHLGVLNTIPDQMKSSYDISVQFFGIDWPHIFFISNNLIQLISDLVELLKEGQKSGSGSGGLDVDVVIPSNILCNLATIEAEISWHAEAVLRGRLSPSQQESISLEQNRHQALKLELDKQVEAASSGSDEIGTKMKPSVWGTLKSLHFVGWRRSRRKNQRSSDDLWKMWYHGVQSMTTFSLSTLGTPTQSDIERSEGPSARVLSRSLTKIQSIEMPDLGFSGDDSHYNPKQIGVSVTQASLGRVFSDEGINDAEESPPPSKQEQKDILGVYSNHWESVTPTLRDNRKRVNRMVQDDTLESLQLADLVDAPKQRFDESEL</sequence>
<proteinExistence type="predicted"/>
<evidence type="ECO:0000313" key="1">
    <source>
        <dbReference type="EMBL" id="TRY64095.1"/>
    </source>
</evidence>
<keyword evidence="2" id="KW-1185">Reference proteome</keyword>
<evidence type="ECO:0000313" key="2">
    <source>
        <dbReference type="Proteomes" id="UP000318571"/>
    </source>
</evidence>
<dbReference type="Proteomes" id="UP000318571">
    <property type="component" value="Chromosome 10"/>
</dbReference>
<protein>
    <submittedName>
        <fullName evidence="1">Uncharacterized protein</fullName>
    </submittedName>
</protein>
<gene>
    <name evidence="1" type="ORF">TCAL_05756</name>
</gene>
<reference evidence="1 2" key="1">
    <citation type="journal article" date="2018" name="Nat. Ecol. Evol.">
        <title>Genomic signatures of mitonuclear coevolution across populations of Tigriopus californicus.</title>
        <authorList>
            <person name="Barreto F.S."/>
            <person name="Watson E.T."/>
            <person name="Lima T.G."/>
            <person name="Willett C.S."/>
            <person name="Edmands S."/>
            <person name="Li W."/>
            <person name="Burton R.S."/>
        </authorList>
    </citation>
    <scope>NUCLEOTIDE SEQUENCE [LARGE SCALE GENOMIC DNA]</scope>
    <source>
        <strain evidence="1 2">San Diego</strain>
    </source>
</reference>
<accession>A0A553NFB3</accession>
<dbReference type="EMBL" id="VCGU01000458">
    <property type="protein sequence ID" value="TRY64095.1"/>
    <property type="molecule type" value="Genomic_DNA"/>
</dbReference>
<organism evidence="1 2">
    <name type="scientific">Tigriopus californicus</name>
    <name type="common">Marine copepod</name>
    <dbReference type="NCBI Taxonomy" id="6832"/>
    <lineage>
        <taxon>Eukaryota</taxon>
        <taxon>Metazoa</taxon>
        <taxon>Ecdysozoa</taxon>
        <taxon>Arthropoda</taxon>
        <taxon>Crustacea</taxon>
        <taxon>Multicrustacea</taxon>
        <taxon>Hexanauplia</taxon>
        <taxon>Copepoda</taxon>
        <taxon>Harpacticoida</taxon>
        <taxon>Harpacticidae</taxon>
        <taxon>Tigriopus</taxon>
    </lineage>
</organism>